<evidence type="ECO:0000313" key="3">
    <source>
        <dbReference type="EMBL" id="CAJ1390890.1"/>
    </source>
</evidence>
<gene>
    <name evidence="3" type="ORF">EVOR1521_LOCUS16193</name>
</gene>
<evidence type="ECO:0000313" key="4">
    <source>
        <dbReference type="Proteomes" id="UP001178507"/>
    </source>
</evidence>
<dbReference type="Proteomes" id="UP001178507">
    <property type="component" value="Unassembled WGS sequence"/>
</dbReference>
<evidence type="ECO:0000256" key="2">
    <source>
        <dbReference type="SAM" id="SignalP"/>
    </source>
</evidence>
<evidence type="ECO:0000256" key="1">
    <source>
        <dbReference type="SAM" id="Phobius"/>
    </source>
</evidence>
<proteinExistence type="predicted"/>
<comment type="caution">
    <text evidence="3">The sequence shown here is derived from an EMBL/GenBank/DDBJ whole genome shotgun (WGS) entry which is preliminary data.</text>
</comment>
<keyword evidence="1" id="KW-0472">Membrane</keyword>
<feature type="chain" id="PRO_5041380322" evidence="2">
    <location>
        <begin position="16"/>
        <end position="561"/>
    </location>
</feature>
<dbReference type="EMBL" id="CAUJNA010002168">
    <property type="protein sequence ID" value="CAJ1390890.1"/>
    <property type="molecule type" value="Genomic_DNA"/>
</dbReference>
<reference evidence="3" key="1">
    <citation type="submission" date="2023-08" db="EMBL/GenBank/DDBJ databases">
        <authorList>
            <person name="Chen Y."/>
            <person name="Shah S."/>
            <person name="Dougan E. K."/>
            <person name="Thang M."/>
            <person name="Chan C."/>
        </authorList>
    </citation>
    <scope>NUCLEOTIDE SEQUENCE</scope>
</reference>
<accession>A0AA36N529</accession>
<dbReference type="AlphaFoldDB" id="A0AA36N529"/>
<name>A0AA36N529_9DINO</name>
<sequence length="561" mass="60696">MRRALAALLLGGVHGGAPGAEQENRTAQVLLQRLVIKADEHFPGLGVEPTLFQGEVRPGFRCDEPGGEGQAEDLASMAFRKLEFSILPQSSSLASVLGLAEAPEAPGSLWVTEAKVAVVGGTELPLLTAALDLAPATDGSLEVSENDQFENEVTLNYDCWQPGGALVQLHLRLADDLGSSAQVCLAWRKVCGKGFEGLEVRHGEWQILPEPETAAKPPLLAPEGVLEDVTKLQLRASGALRLKMPRASSSSEMLKVEIRGPLMETEAIEVSPEETAEISVVYRCLGEGVADVELALEHAVLSTSHAPEVLHLHWRKHCGDDEVYRFLDIFLKGDMNLSKTQAVSQGVALPGFAHCRKRTGSAVDGTRPLTPECEAAKPALEIPAKDGKTTVELKLAAEGQMLPPALQHQPDLSFDRKILRAYVMQPLDLFRPRGKVANPSQLRATSQNMVVRYSCHKAGVSLVVVTIYILKHKPIDFAWQKRCAEPKAKVGKALTAPQAMTFAFLVCGLIGLVVCMVCLFCSSNHQEKQMLFQGGRRGPKGGRNIEFQAIGAAEDEIVFHS</sequence>
<organism evidence="3 4">
    <name type="scientific">Effrenium voratum</name>
    <dbReference type="NCBI Taxonomy" id="2562239"/>
    <lineage>
        <taxon>Eukaryota</taxon>
        <taxon>Sar</taxon>
        <taxon>Alveolata</taxon>
        <taxon>Dinophyceae</taxon>
        <taxon>Suessiales</taxon>
        <taxon>Symbiodiniaceae</taxon>
        <taxon>Effrenium</taxon>
    </lineage>
</organism>
<keyword evidence="1" id="KW-0812">Transmembrane</keyword>
<keyword evidence="1" id="KW-1133">Transmembrane helix</keyword>
<feature type="transmembrane region" description="Helical" evidence="1">
    <location>
        <begin position="499"/>
        <end position="521"/>
    </location>
</feature>
<protein>
    <submittedName>
        <fullName evidence="3">Uncharacterized protein</fullName>
    </submittedName>
</protein>
<keyword evidence="4" id="KW-1185">Reference proteome</keyword>
<keyword evidence="2" id="KW-0732">Signal</keyword>
<feature type="signal peptide" evidence="2">
    <location>
        <begin position="1"/>
        <end position="15"/>
    </location>
</feature>